<accession>A0ABM7N0X8</accession>
<feature type="domain" description="PTS EIIA type-2" evidence="15">
    <location>
        <begin position="4"/>
        <end position="148"/>
    </location>
</feature>
<keyword evidence="7" id="KW-0762">Sugar transport</keyword>
<keyword evidence="11" id="KW-0418">Kinase</keyword>
<evidence type="ECO:0000256" key="6">
    <source>
        <dbReference type="ARBA" id="ARBA00022553"/>
    </source>
</evidence>
<sequence>MINTLINETLICLDLHATRKEQVFSEMAELLFRAGNITDKAQFIADVQAREAIANTGFEDGIAIPHAKSAAVKHPAVAIGISRQGIDYGAEDGQPSRLFFMIASPEQGADHHIEVLAAFSGKFIEDGFSERLLAADSPAAVMALLTAPTQTSASTVTATKGLLIGVTGCPTGIAHTYLAAEALEQGARELGYQIIVETNGSIGVRNSPTAQQIAEADAILVCSDKQVEMARFAGKKLIQTPVKAPIKAAQQVIRQGLEAPLYQADKSSGSSSAAAQPSGRSDIYRFLMNGVSHMIPFVVTGGLMIALSLAIGGQPGPSGMSIPEGSIWQSVLDVGVVAFKLMIPILSAYIAYAIGDRSALAPGFIGGWIANTGSFYGAEAGTGFIGAILAGLIVGYVVRWLARRRYPKMVQPLVPILIVPLTGTLFIAGLFIFVIGAPISSAMTGMNHLLVSLNGSSLVLLGIVIGGMAGFDMGGPVNKVAFLFCLSMLTAGHAEYMGAITCAIPVAPLGMGLATFLSRKLSLFAGEENEAGKASFAMGLVGISEGAIPFAARDPLSVIPANVIGSMAAAVMAFQLGITNQVAHGGPIVVLLGAMNKPSLALLTMFTGALLTAVIAIAVKYMRVKAAQNKRAVTTASMQKSATH</sequence>
<feature type="domain" description="PTS EIIB type-2" evidence="16">
    <location>
        <begin position="163"/>
        <end position="258"/>
    </location>
</feature>
<evidence type="ECO:0000256" key="10">
    <source>
        <dbReference type="ARBA" id="ARBA00022692"/>
    </source>
</evidence>
<dbReference type="Proteomes" id="UP000677515">
    <property type="component" value="Chromosome"/>
</dbReference>
<dbReference type="InterPro" id="IPR002178">
    <property type="entry name" value="PTS_EIIA_type-2_dom"/>
</dbReference>
<evidence type="ECO:0000313" key="19">
    <source>
        <dbReference type="Proteomes" id="UP000677515"/>
    </source>
</evidence>
<evidence type="ECO:0000256" key="13">
    <source>
        <dbReference type="ARBA" id="ARBA00023136"/>
    </source>
</evidence>
<keyword evidence="9" id="KW-0598">Phosphotransferase system</keyword>
<feature type="transmembrane region" description="Helical" evidence="14">
    <location>
        <begin position="414"/>
        <end position="437"/>
    </location>
</feature>
<protein>
    <recommendedName>
        <fullName evidence="3">protein-N(pi)-phosphohistidine--D-fructose phosphotransferase</fullName>
        <ecNumber evidence="3">2.7.1.202</ecNumber>
    </recommendedName>
</protein>
<dbReference type="PROSITE" id="PS51094">
    <property type="entry name" value="PTS_EIIA_TYPE_2"/>
    <property type="match status" value="1"/>
</dbReference>
<dbReference type="EMBL" id="AP024329">
    <property type="protein sequence ID" value="BCQ35138.1"/>
    <property type="molecule type" value="Genomic_DNA"/>
</dbReference>
<dbReference type="Pfam" id="PF00359">
    <property type="entry name" value="PTS_EIIA_2"/>
    <property type="match status" value="1"/>
</dbReference>
<feature type="domain" description="PTS EIIC type-2" evidence="17">
    <location>
        <begin position="283"/>
        <end position="629"/>
    </location>
</feature>
<evidence type="ECO:0000256" key="8">
    <source>
        <dbReference type="ARBA" id="ARBA00022679"/>
    </source>
</evidence>
<dbReference type="Gene3D" id="3.40.50.2300">
    <property type="match status" value="1"/>
</dbReference>
<evidence type="ECO:0000256" key="4">
    <source>
        <dbReference type="ARBA" id="ARBA00022448"/>
    </source>
</evidence>
<evidence type="ECO:0000256" key="14">
    <source>
        <dbReference type="SAM" id="Phobius"/>
    </source>
</evidence>
<feature type="transmembrane region" description="Helical" evidence="14">
    <location>
        <begin position="598"/>
        <end position="621"/>
    </location>
</feature>
<dbReference type="InterPro" id="IPR003353">
    <property type="entry name" value="PTS_IIB_fruc"/>
</dbReference>
<comment type="catalytic activity">
    <reaction evidence="1">
        <text>D-fructose(out) + N(pros)-phospho-L-histidyl-[protein] = D-fructose 1-phosphate(in) + L-histidyl-[protein]</text>
        <dbReference type="Rhea" id="RHEA:49252"/>
        <dbReference type="Rhea" id="RHEA-COMP:9745"/>
        <dbReference type="Rhea" id="RHEA-COMP:9746"/>
        <dbReference type="ChEBI" id="CHEBI:29979"/>
        <dbReference type="ChEBI" id="CHEBI:37721"/>
        <dbReference type="ChEBI" id="CHEBI:58674"/>
        <dbReference type="ChEBI" id="CHEBI:64837"/>
        <dbReference type="EC" id="2.7.1.202"/>
    </reaction>
</comment>
<proteinExistence type="predicted"/>
<dbReference type="InterPro" id="IPR003501">
    <property type="entry name" value="PTS_EIIB_2/3"/>
</dbReference>
<comment type="subcellular location">
    <subcellularLocation>
        <location evidence="2">Cell inner membrane</location>
        <topology evidence="2">Multi-pass membrane protein</topology>
    </subcellularLocation>
</comment>
<name>A0ABM7N0X8_ERWRD</name>
<dbReference type="InterPro" id="IPR006327">
    <property type="entry name" value="PTS_IIC_fruc"/>
</dbReference>
<evidence type="ECO:0000259" key="15">
    <source>
        <dbReference type="PROSITE" id="PS51094"/>
    </source>
</evidence>
<dbReference type="PANTHER" id="PTHR30505">
    <property type="entry name" value="FRUCTOSE-LIKE PERMEASE"/>
    <property type="match status" value="1"/>
</dbReference>
<dbReference type="CDD" id="cd05569">
    <property type="entry name" value="PTS_IIB_fructose"/>
    <property type="match status" value="1"/>
</dbReference>
<dbReference type="EC" id="2.7.1.202" evidence="3"/>
<dbReference type="PROSITE" id="PS51099">
    <property type="entry name" value="PTS_EIIB_TYPE_2"/>
    <property type="match status" value="1"/>
</dbReference>
<feature type="transmembrane region" description="Helical" evidence="14">
    <location>
        <begin position="481"/>
        <end position="514"/>
    </location>
</feature>
<evidence type="ECO:0000256" key="5">
    <source>
        <dbReference type="ARBA" id="ARBA00022475"/>
    </source>
</evidence>
<dbReference type="PROSITE" id="PS51104">
    <property type="entry name" value="PTS_EIIC_TYPE_2"/>
    <property type="match status" value="1"/>
</dbReference>
<evidence type="ECO:0000259" key="16">
    <source>
        <dbReference type="PROSITE" id="PS51099"/>
    </source>
</evidence>
<evidence type="ECO:0000256" key="11">
    <source>
        <dbReference type="ARBA" id="ARBA00022777"/>
    </source>
</evidence>
<dbReference type="InterPro" id="IPR050864">
    <property type="entry name" value="Bacterial_PTS_Sugar_Transport"/>
</dbReference>
<evidence type="ECO:0000313" key="18">
    <source>
        <dbReference type="EMBL" id="BCQ35138.1"/>
    </source>
</evidence>
<dbReference type="InterPro" id="IPR013011">
    <property type="entry name" value="PTS_EIIB_2"/>
</dbReference>
<dbReference type="RefSeq" id="WP_213202052.1">
    <property type="nucleotide sequence ID" value="NZ_AP024329.1"/>
</dbReference>
<dbReference type="SUPFAM" id="SSF52794">
    <property type="entry name" value="PTS system IIB component-like"/>
    <property type="match status" value="1"/>
</dbReference>
<keyword evidence="4" id="KW-0813">Transport</keyword>
<dbReference type="PANTHER" id="PTHR30505:SF0">
    <property type="entry name" value="FRUCTOSE-LIKE PTS SYSTEM EIIBC COMPONENT-RELATED"/>
    <property type="match status" value="1"/>
</dbReference>
<dbReference type="NCBIfam" id="TIGR00829">
    <property type="entry name" value="FRU"/>
    <property type="match status" value="1"/>
</dbReference>
<dbReference type="NCBIfam" id="TIGR01427">
    <property type="entry name" value="PTS_IIC_fructo"/>
    <property type="match status" value="1"/>
</dbReference>
<dbReference type="Pfam" id="PF02302">
    <property type="entry name" value="PTS_IIB"/>
    <property type="match status" value="1"/>
</dbReference>
<feature type="transmembrane region" description="Helical" evidence="14">
    <location>
        <begin position="286"/>
        <end position="311"/>
    </location>
</feature>
<evidence type="ECO:0000256" key="12">
    <source>
        <dbReference type="ARBA" id="ARBA00022989"/>
    </source>
</evidence>
<feature type="transmembrane region" description="Helical" evidence="14">
    <location>
        <begin position="559"/>
        <end position="578"/>
    </location>
</feature>
<keyword evidence="6" id="KW-0597">Phosphoprotein</keyword>
<dbReference type="Pfam" id="PF02378">
    <property type="entry name" value="PTS_EIIC"/>
    <property type="match status" value="1"/>
</dbReference>
<organism evidence="18 19">
    <name type="scientific">Erwinia rhapontici</name>
    <name type="common">Pectobacterium rhapontici</name>
    <dbReference type="NCBI Taxonomy" id="55212"/>
    <lineage>
        <taxon>Bacteria</taxon>
        <taxon>Pseudomonadati</taxon>
        <taxon>Pseudomonadota</taxon>
        <taxon>Gammaproteobacteria</taxon>
        <taxon>Enterobacterales</taxon>
        <taxon>Erwiniaceae</taxon>
        <taxon>Erwinia</taxon>
    </lineage>
</organism>
<evidence type="ECO:0000256" key="1">
    <source>
        <dbReference type="ARBA" id="ARBA00001401"/>
    </source>
</evidence>
<keyword evidence="13 14" id="KW-0472">Membrane</keyword>
<keyword evidence="5" id="KW-1003">Cell membrane</keyword>
<dbReference type="InterPro" id="IPR013014">
    <property type="entry name" value="PTS_EIIC_2"/>
</dbReference>
<reference evidence="18 19" key="1">
    <citation type="submission" date="2021-01" db="EMBL/GenBank/DDBJ databases">
        <title>Complete genome sequence of Erwinia rhapontici MAFF 311153.</title>
        <authorList>
            <person name="Morohoshi T."/>
            <person name="Someya N."/>
        </authorList>
    </citation>
    <scope>NUCLEOTIDE SEQUENCE [LARGE SCALE GENOMIC DNA]</scope>
    <source>
        <strain evidence="18 19">MAFF 311153</strain>
    </source>
</reference>
<feature type="transmembrane region" description="Helical" evidence="14">
    <location>
        <begin position="384"/>
        <end position="402"/>
    </location>
</feature>
<keyword evidence="12 14" id="KW-1133">Transmembrane helix</keyword>
<dbReference type="Gene3D" id="3.40.930.10">
    <property type="entry name" value="Mannitol-specific EII, Chain A"/>
    <property type="match status" value="1"/>
</dbReference>
<keyword evidence="8" id="KW-0808">Transferase</keyword>
<gene>
    <name evidence="18" type="ORF">ERHA53_24810</name>
</gene>
<keyword evidence="10 14" id="KW-0812">Transmembrane</keyword>
<dbReference type="InterPro" id="IPR016152">
    <property type="entry name" value="PTrfase/Anion_transptr"/>
</dbReference>
<keyword evidence="19" id="KW-1185">Reference proteome</keyword>
<dbReference type="InterPro" id="IPR036095">
    <property type="entry name" value="PTS_EIIB-like_sf"/>
</dbReference>
<evidence type="ECO:0000256" key="7">
    <source>
        <dbReference type="ARBA" id="ARBA00022597"/>
    </source>
</evidence>
<dbReference type="InterPro" id="IPR004715">
    <property type="entry name" value="PTS_IIA_fruc"/>
</dbReference>
<dbReference type="InterPro" id="IPR003352">
    <property type="entry name" value="PTS_EIIC"/>
</dbReference>
<evidence type="ECO:0000256" key="3">
    <source>
        <dbReference type="ARBA" id="ARBA00012799"/>
    </source>
</evidence>
<dbReference type="SUPFAM" id="SSF55804">
    <property type="entry name" value="Phoshotransferase/anion transport protein"/>
    <property type="match status" value="1"/>
</dbReference>
<evidence type="ECO:0000256" key="9">
    <source>
        <dbReference type="ARBA" id="ARBA00022683"/>
    </source>
</evidence>
<feature type="transmembrane region" description="Helical" evidence="14">
    <location>
        <begin position="449"/>
        <end position="469"/>
    </location>
</feature>
<evidence type="ECO:0000259" key="17">
    <source>
        <dbReference type="PROSITE" id="PS51104"/>
    </source>
</evidence>
<dbReference type="CDD" id="cd00211">
    <property type="entry name" value="PTS_IIA_fru"/>
    <property type="match status" value="1"/>
</dbReference>
<dbReference type="NCBIfam" id="TIGR00848">
    <property type="entry name" value="fruA"/>
    <property type="match status" value="1"/>
</dbReference>
<feature type="transmembrane region" description="Helical" evidence="14">
    <location>
        <begin position="331"/>
        <end position="352"/>
    </location>
</feature>
<evidence type="ECO:0000256" key="2">
    <source>
        <dbReference type="ARBA" id="ARBA00004429"/>
    </source>
</evidence>